<dbReference type="PANTHER" id="PTHR41878">
    <property type="entry name" value="LEXA REPRESSOR-RELATED"/>
    <property type="match status" value="1"/>
</dbReference>
<keyword evidence="3" id="KW-1185">Reference proteome</keyword>
<dbReference type="Pfam" id="PF07929">
    <property type="entry name" value="PRiA4_ORF3"/>
    <property type="match status" value="1"/>
</dbReference>
<dbReference type="EMBL" id="LRPM01000008">
    <property type="protein sequence ID" value="KWZ79022.1"/>
    <property type="molecule type" value="Genomic_DNA"/>
</dbReference>
<protein>
    <recommendedName>
        <fullName evidence="1">Plasmid pRiA4b Orf3-like domain-containing protein</fullName>
    </recommendedName>
</protein>
<comment type="caution">
    <text evidence="2">The sequence shown here is derived from an EMBL/GenBank/DDBJ whole genome shotgun (WGS) entry which is preliminary data.</text>
</comment>
<proteinExistence type="predicted"/>
<dbReference type="InterPro" id="IPR012912">
    <property type="entry name" value="Plasmid_pRiA4b_Orf3-like"/>
</dbReference>
<dbReference type="OrthoDB" id="9801392at2"/>
<dbReference type="Gene3D" id="3.10.290.30">
    <property type="entry name" value="MM3350-like"/>
    <property type="match status" value="1"/>
</dbReference>
<gene>
    <name evidence="2" type="ORF">HMPREF3200_00363</name>
</gene>
<evidence type="ECO:0000313" key="3">
    <source>
        <dbReference type="Proteomes" id="UP000070383"/>
    </source>
</evidence>
<dbReference type="PATRIC" id="fig|33036.3.peg.364"/>
<dbReference type="RefSeq" id="WP_060929004.1">
    <property type="nucleotide sequence ID" value="NZ_KQ955251.1"/>
</dbReference>
<dbReference type="InterPro" id="IPR024047">
    <property type="entry name" value="MM3350-like_sf"/>
</dbReference>
<accession>A0A133KHH4</accession>
<feature type="domain" description="Plasmid pRiA4b Orf3-like" evidence="1">
    <location>
        <begin position="5"/>
        <end position="224"/>
    </location>
</feature>
<organism evidence="2 3">
    <name type="scientific">Anaerococcus tetradius</name>
    <dbReference type="NCBI Taxonomy" id="33036"/>
    <lineage>
        <taxon>Bacteria</taxon>
        <taxon>Bacillati</taxon>
        <taxon>Bacillota</taxon>
        <taxon>Tissierellia</taxon>
        <taxon>Tissierellales</taxon>
        <taxon>Peptoniphilaceae</taxon>
        <taxon>Anaerococcus</taxon>
    </lineage>
</organism>
<dbReference type="Proteomes" id="UP000070383">
    <property type="component" value="Unassembled WGS sequence"/>
</dbReference>
<sequence>MRKLTLLAELLDFKPRIWRRIEISEENSIEDLMDTMLIIFNTDVSHIYHLEIPTKLNDFKKENTDEKGKLLKRPPTGIDSFKQIYRGNFFKSKFNYEAITPEEVGYVDEFNDDYDDGYDPRMNFKNYQTGVIDFMNYKLQKEGKNKIRKKNNPLDSLKSLNLDIAYEMYFKYDYGADWTFKIKVEKISDNLDDISLIPRVLRGRCIGIIDDIGGSYYLKDLYDTSDEFKEFFPGEINQELRSIF</sequence>
<dbReference type="SUPFAM" id="SSF159941">
    <property type="entry name" value="MM3350-like"/>
    <property type="match status" value="1"/>
</dbReference>
<dbReference type="PANTHER" id="PTHR41878:SF1">
    <property type="entry name" value="TNPR PROTEIN"/>
    <property type="match status" value="1"/>
</dbReference>
<dbReference type="STRING" id="33036.HMPREF3200_00363"/>
<evidence type="ECO:0000313" key="2">
    <source>
        <dbReference type="EMBL" id="KWZ79022.1"/>
    </source>
</evidence>
<evidence type="ECO:0000259" key="1">
    <source>
        <dbReference type="Pfam" id="PF07929"/>
    </source>
</evidence>
<name>A0A133KHH4_9FIRM</name>
<dbReference type="AlphaFoldDB" id="A0A133KHH4"/>
<reference evidence="3" key="1">
    <citation type="submission" date="2016-01" db="EMBL/GenBank/DDBJ databases">
        <authorList>
            <person name="Mitreva M."/>
            <person name="Pepin K.H."/>
            <person name="Mihindukulasuriya K.A."/>
            <person name="Fulton R."/>
            <person name="Fronick C."/>
            <person name="O'Laughlin M."/>
            <person name="Miner T."/>
            <person name="Herter B."/>
            <person name="Rosa B.A."/>
            <person name="Cordes M."/>
            <person name="Tomlinson C."/>
            <person name="Wollam A."/>
            <person name="Palsikar V.B."/>
            <person name="Mardis E.R."/>
            <person name="Wilson R.K."/>
        </authorList>
    </citation>
    <scope>NUCLEOTIDE SEQUENCE [LARGE SCALE GENOMIC DNA]</scope>
    <source>
        <strain evidence="3">MJR8151</strain>
    </source>
</reference>